<comment type="caution">
    <text evidence="1">The sequence shown here is derived from an EMBL/GenBank/DDBJ whole genome shotgun (WGS) entry which is preliminary data.</text>
</comment>
<dbReference type="Proteomes" id="UP001152622">
    <property type="component" value="Chromosome 3"/>
</dbReference>
<sequence length="105" mass="12325">MKIYIYTCVWPAIFQLDTYRYGFSTVWKSAASDMAQVYSPRLLNSVEECCFGHGPSVLTKATQQCRRVLLRTWPRTLPLYLFCHQRNRIGTKGWSPRLQENPYLT</sequence>
<dbReference type="EMBL" id="JAINUF010000003">
    <property type="protein sequence ID" value="KAJ8370466.1"/>
    <property type="molecule type" value="Genomic_DNA"/>
</dbReference>
<evidence type="ECO:0000313" key="1">
    <source>
        <dbReference type="EMBL" id="KAJ8370466.1"/>
    </source>
</evidence>
<gene>
    <name evidence="1" type="ORF">SKAU_G00104940</name>
</gene>
<reference evidence="1" key="1">
    <citation type="journal article" date="2023" name="Science">
        <title>Genome structures resolve the early diversification of teleost fishes.</title>
        <authorList>
            <person name="Parey E."/>
            <person name="Louis A."/>
            <person name="Montfort J."/>
            <person name="Bouchez O."/>
            <person name="Roques C."/>
            <person name="Iampietro C."/>
            <person name="Lluch J."/>
            <person name="Castinel A."/>
            <person name="Donnadieu C."/>
            <person name="Desvignes T."/>
            <person name="Floi Bucao C."/>
            <person name="Jouanno E."/>
            <person name="Wen M."/>
            <person name="Mejri S."/>
            <person name="Dirks R."/>
            <person name="Jansen H."/>
            <person name="Henkel C."/>
            <person name="Chen W.J."/>
            <person name="Zahm M."/>
            <person name="Cabau C."/>
            <person name="Klopp C."/>
            <person name="Thompson A.W."/>
            <person name="Robinson-Rechavi M."/>
            <person name="Braasch I."/>
            <person name="Lecointre G."/>
            <person name="Bobe J."/>
            <person name="Postlethwait J.H."/>
            <person name="Berthelot C."/>
            <person name="Roest Crollius H."/>
            <person name="Guiguen Y."/>
        </authorList>
    </citation>
    <scope>NUCLEOTIDE SEQUENCE</scope>
    <source>
        <strain evidence="1">WJC10195</strain>
    </source>
</reference>
<accession>A0A9Q1FZB0</accession>
<organism evidence="1 2">
    <name type="scientific">Synaphobranchus kaupii</name>
    <name type="common">Kaup's arrowtooth eel</name>
    <dbReference type="NCBI Taxonomy" id="118154"/>
    <lineage>
        <taxon>Eukaryota</taxon>
        <taxon>Metazoa</taxon>
        <taxon>Chordata</taxon>
        <taxon>Craniata</taxon>
        <taxon>Vertebrata</taxon>
        <taxon>Euteleostomi</taxon>
        <taxon>Actinopterygii</taxon>
        <taxon>Neopterygii</taxon>
        <taxon>Teleostei</taxon>
        <taxon>Anguilliformes</taxon>
        <taxon>Synaphobranchidae</taxon>
        <taxon>Synaphobranchus</taxon>
    </lineage>
</organism>
<dbReference type="AlphaFoldDB" id="A0A9Q1FZB0"/>
<keyword evidence="2" id="KW-1185">Reference proteome</keyword>
<evidence type="ECO:0000313" key="2">
    <source>
        <dbReference type="Proteomes" id="UP001152622"/>
    </source>
</evidence>
<protein>
    <submittedName>
        <fullName evidence="1">Uncharacterized protein</fullName>
    </submittedName>
</protein>
<name>A0A9Q1FZB0_SYNKA</name>
<proteinExistence type="predicted"/>